<feature type="transmembrane region" description="Helical" evidence="3">
    <location>
        <begin position="283"/>
        <end position="304"/>
    </location>
</feature>
<feature type="transmembrane region" description="Helical" evidence="3">
    <location>
        <begin position="181"/>
        <end position="201"/>
    </location>
</feature>
<dbReference type="PANTHER" id="PTHR13037:SF24">
    <property type="entry name" value="POLYCOMB PROTEIN PCL-RELATED"/>
    <property type="match status" value="1"/>
</dbReference>
<evidence type="ECO:0000256" key="1">
    <source>
        <dbReference type="ARBA" id="ARBA00022581"/>
    </source>
</evidence>
<keyword evidence="3" id="KW-0472">Membrane</keyword>
<feature type="compositionally biased region" description="Pro residues" evidence="2">
    <location>
        <begin position="466"/>
        <end position="483"/>
    </location>
</feature>
<organism evidence="4 5">
    <name type="scientific">Plutella xylostella</name>
    <name type="common">Diamondback moth</name>
    <name type="synonym">Plutella maculipennis</name>
    <dbReference type="NCBI Taxonomy" id="51655"/>
    <lineage>
        <taxon>Eukaryota</taxon>
        <taxon>Metazoa</taxon>
        <taxon>Ecdysozoa</taxon>
        <taxon>Arthropoda</taxon>
        <taxon>Hexapoda</taxon>
        <taxon>Insecta</taxon>
        <taxon>Pterygota</taxon>
        <taxon>Neoptera</taxon>
        <taxon>Endopterygota</taxon>
        <taxon>Lepidoptera</taxon>
        <taxon>Glossata</taxon>
        <taxon>Ditrysia</taxon>
        <taxon>Yponomeutoidea</taxon>
        <taxon>Plutellidae</taxon>
        <taxon>Plutella</taxon>
    </lineage>
</organism>
<keyword evidence="1" id="KW-0945">Host-virus interaction</keyword>
<keyword evidence="3" id="KW-0812">Transmembrane</keyword>
<dbReference type="Proteomes" id="UP000653454">
    <property type="component" value="Unassembled WGS sequence"/>
</dbReference>
<feature type="transmembrane region" description="Helical" evidence="3">
    <location>
        <begin position="251"/>
        <end position="271"/>
    </location>
</feature>
<dbReference type="EMBL" id="CAJHNJ030000007">
    <property type="protein sequence ID" value="CAG9103232.1"/>
    <property type="molecule type" value="Genomic_DNA"/>
</dbReference>
<protein>
    <submittedName>
        <fullName evidence="4">(diamondback moth) hypothetical protein</fullName>
    </submittedName>
</protein>
<comment type="caution">
    <text evidence="4">The sequence shown here is derived from an EMBL/GenBank/DDBJ whole genome shotgun (WGS) entry which is preliminary data.</text>
</comment>
<evidence type="ECO:0000256" key="3">
    <source>
        <dbReference type="SAM" id="Phobius"/>
    </source>
</evidence>
<reference evidence="4" key="1">
    <citation type="submission" date="2020-11" db="EMBL/GenBank/DDBJ databases">
        <authorList>
            <person name="Whiteford S."/>
        </authorList>
    </citation>
    <scope>NUCLEOTIDE SEQUENCE</scope>
</reference>
<evidence type="ECO:0000256" key="2">
    <source>
        <dbReference type="SAM" id="MobiDB-lite"/>
    </source>
</evidence>
<evidence type="ECO:0000313" key="4">
    <source>
        <dbReference type="EMBL" id="CAG9103232.1"/>
    </source>
</evidence>
<dbReference type="AlphaFoldDB" id="A0A8S4DQX4"/>
<accession>A0A8S4DQX4</accession>
<dbReference type="PANTHER" id="PTHR13037">
    <property type="entry name" value="FORMIN"/>
    <property type="match status" value="1"/>
</dbReference>
<name>A0A8S4DQX4_PLUXY</name>
<feature type="transmembrane region" description="Helical" evidence="3">
    <location>
        <begin position="125"/>
        <end position="145"/>
    </location>
</feature>
<keyword evidence="5" id="KW-1185">Reference proteome</keyword>
<evidence type="ECO:0000313" key="5">
    <source>
        <dbReference type="Proteomes" id="UP000653454"/>
    </source>
</evidence>
<sequence length="499" mass="54078">MHFWIDKHSQCTYTARRRVPTSLSTGVGRGRGRGKPMAAPVHRFAALEPPPRRPRHHRIHNQQVLPAVHARRHPEDPSLYVEIPPSPAQPTIAHIAAARSVTPDTLLRTAALGLHAPMMAPHLKFGMLVSFALATVFLAGAKYYFDRQRHMAAARSVTPDTLLRTAALGLHAPMMAPHLKFGMLVSFALATVFLAGAKYYFDRQVCKRVEKVSKKPLKSSVVSKKWSVMNTLLRTAALGLHAPMMAPHLKFGMLVSFALATVFLTGAKYYFDRQVSRDASGGEASVVCALVAALAGVGCALSLCRARPPSPVPPERVSSTARHPVTTLYCAARASLQHGPPPGNYTVLYCTVPPERVSSTARHPVTILYCTVLCRPSESPARPATRLQHGPPPGNYTVLYCTVPPERVSSTARHQVTILYCAARASLQHGPPPGNYTVLYCTVPPERVSSTARHPPHHSQGYTAPPASPPPSPAPRAEAPPPYHIAVLLPDPPAYHALS</sequence>
<keyword evidence="3" id="KW-1133">Transmembrane helix</keyword>
<gene>
    <name evidence="4" type="ORF">PLXY2_LOCUS2935</name>
</gene>
<proteinExistence type="predicted"/>
<feature type="region of interest" description="Disordered" evidence="2">
    <location>
        <begin position="448"/>
        <end position="485"/>
    </location>
</feature>